<sequence length="429" mass="45596">MLMERQQRAGGGRLEAGVAFMSYRLRAGWAAALCAVSFVSVWVVQRAVHVSLIDVMVYRAAGQTVRDGGDLYAMRATHAMLPMTYPPFAGLLFIPLTWLDVAHMRTAVTAGNLLLTVVLAALSLRLVLRRRPGTAAVLATAAWAAWSEPVWATIRYGQVNLLLVCLVLWDFTRRAGNRWAGIGTGLAAAIKVTPLLFLVVLAGAAAATRGRDAPWLRRCLTATGAFGGATLLAAAALPHDSLRYWTSCAFAPDRSGSAVNIANQSLRGVVARAQHTAHPGPLWLVVAVLVALCGIAVAVAALASSDRVPDATAWGAVTCGITALLVSPITWTHHWVWEVPMTILLVHEALRRRDPRWSVGVAACVVVFCSDVVWALPHGPGRPELHEGAGQILLAASYPLAGLAFLGTAVAVTVRPRVTAPAETTTVYP</sequence>
<evidence type="ECO:0000256" key="1">
    <source>
        <dbReference type="ARBA" id="ARBA00004651"/>
    </source>
</evidence>
<gene>
    <name evidence="9" type="ORF">SAMN05216223_11458</name>
</gene>
<dbReference type="Proteomes" id="UP000236754">
    <property type="component" value="Unassembled WGS sequence"/>
</dbReference>
<evidence type="ECO:0000256" key="8">
    <source>
        <dbReference type="SAM" id="Phobius"/>
    </source>
</evidence>
<dbReference type="InterPro" id="IPR018584">
    <property type="entry name" value="GT87"/>
</dbReference>
<evidence type="ECO:0000256" key="4">
    <source>
        <dbReference type="ARBA" id="ARBA00022692"/>
    </source>
</evidence>
<evidence type="ECO:0000256" key="7">
    <source>
        <dbReference type="ARBA" id="ARBA00024033"/>
    </source>
</evidence>
<evidence type="ECO:0000256" key="2">
    <source>
        <dbReference type="ARBA" id="ARBA00022475"/>
    </source>
</evidence>
<dbReference type="AlphaFoldDB" id="A0A1H6DDQ7"/>
<feature type="transmembrane region" description="Helical" evidence="8">
    <location>
        <begin position="110"/>
        <end position="128"/>
    </location>
</feature>
<organism evidence="9 10">
    <name type="scientific">Actinacidiphila yanglinensis</name>
    <dbReference type="NCBI Taxonomy" id="310779"/>
    <lineage>
        <taxon>Bacteria</taxon>
        <taxon>Bacillati</taxon>
        <taxon>Actinomycetota</taxon>
        <taxon>Actinomycetes</taxon>
        <taxon>Kitasatosporales</taxon>
        <taxon>Streptomycetaceae</taxon>
        <taxon>Actinacidiphila</taxon>
    </lineage>
</organism>
<keyword evidence="10" id="KW-1185">Reference proteome</keyword>
<dbReference type="EMBL" id="FNVU01000014">
    <property type="protein sequence ID" value="SEG83364.1"/>
    <property type="molecule type" value="Genomic_DNA"/>
</dbReference>
<keyword evidence="3" id="KW-0808">Transferase</keyword>
<evidence type="ECO:0000313" key="9">
    <source>
        <dbReference type="EMBL" id="SEG83364.1"/>
    </source>
</evidence>
<reference evidence="9 10" key="1">
    <citation type="submission" date="2016-10" db="EMBL/GenBank/DDBJ databases">
        <authorList>
            <person name="de Groot N.N."/>
        </authorList>
    </citation>
    <scope>NUCLEOTIDE SEQUENCE [LARGE SCALE GENOMIC DNA]</scope>
    <source>
        <strain evidence="9 10">CGMCC 4.2023</strain>
    </source>
</reference>
<evidence type="ECO:0008006" key="11">
    <source>
        <dbReference type="Google" id="ProtNLM"/>
    </source>
</evidence>
<proteinExistence type="inferred from homology"/>
<protein>
    <recommendedName>
        <fullName evidence="11">Alpha-1,2-mannosyltransferase</fullName>
    </recommendedName>
</protein>
<keyword evidence="5 8" id="KW-1133">Transmembrane helix</keyword>
<comment type="similarity">
    <text evidence="7">Belongs to the glycosyltransferase 87 family.</text>
</comment>
<feature type="transmembrane region" description="Helical" evidence="8">
    <location>
        <begin position="79"/>
        <end position="98"/>
    </location>
</feature>
<evidence type="ECO:0000256" key="5">
    <source>
        <dbReference type="ARBA" id="ARBA00022989"/>
    </source>
</evidence>
<evidence type="ECO:0000313" key="10">
    <source>
        <dbReference type="Proteomes" id="UP000236754"/>
    </source>
</evidence>
<dbReference type="GO" id="GO:0005886">
    <property type="term" value="C:plasma membrane"/>
    <property type="evidence" value="ECO:0007669"/>
    <property type="project" value="UniProtKB-SubCell"/>
</dbReference>
<evidence type="ECO:0000256" key="6">
    <source>
        <dbReference type="ARBA" id="ARBA00023136"/>
    </source>
</evidence>
<comment type="subcellular location">
    <subcellularLocation>
        <location evidence="1">Cell membrane</location>
        <topology evidence="1">Multi-pass membrane protein</topology>
    </subcellularLocation>
</comment>
<keyword evidence="4 8" id="KW-0812">Transmembrane</keyword>
<dbReference type="Pfam" id="PF09594">
    <property type="entry name" value="GT87"/>
    <property type="match status" value="1"/>
</dbReference>
<evidence type="ECO:0000256" key="3">
    <source>
        <dbReference type="ARBA" id="ARBA00022679"/>
    </source>
</evidence>
<name>A0A1H6DDQ7_9ACTN</name>
<keyword evidence="6 8" id="KW-0472">Membrane</keyword>
<feature type="transmembrane region" description="Helical" evidence="8">
    <location>
        <begin position="181"/>
        <end position="207"/>
    </location>
</feature>
<keyword evidence="2" id="KW-1003">Cell membrane</keyword>
<accession>A0A1H6DDQ7</accession>
<dbReference type="GO" id="GO:0016758">
    <property type="term" value="F:hexosyltransferase activity"/>
    <property type="evidence" value="ECO:0007669"/>
    <property type="project" value="InterPro"/>
</dbReference>
<feature type="transmembrane region" description="Helical" evidence="8">
    <location>
        <begin position="357"/>
        <end position="376"/>
    </location>
</feature>
<feature type="transmembrane region" description="Helical" evidence="8">
    <location>
        <begin position="388"/>
        <end position="412"/>
    </location>
</feature>
<feature type="transmembrane region" description="Helical" evidence="8">
    <location>
        <begin position="314"/>
        <end position="337"/>
    </location>
</feature>
<feature type="transmembrane region" description="Helical" evidence="8">
    <location>
        <begin position="27"/>
        <end position="44"/>
    </location>
</feature>
<feature type="transmembrane region" description="Helical" evidence="8">
    <location>
        <begin position="282"/>
        <end position="302"/>
    </location>
</feature>